<gene>
    <name evidence="2" type="ORF">HJG63_012458</name>
</gene>
<sequence length="263" mass="28732">MGSYLSRGKTTLPPPDGARQSPPPRPARHQRGCDQCRVTHDHLKCRVCNKLLSTTPPSLNYARVRRAMAPEAGRRLPGRPPLCSFTGPNLSSSEETFRRQWLWNARNPQRIRSPVTVMIAPPEREGSLYRCAPLQEPPDPCAKETVLRALSQCKKGKKKFDGPLWFEIPDAEGTQPSPERRPSAFRPVLRNGETLPFVPRPGPLRRAPEGTAPRQLTASLPEPPPSAARPAARTPPAQAAVTASAGEPSEEQHSAGPDAPPVS</sequence>
<feature type="compositionally biased region" description="Pro residues" evidence="1">
    <location>
        <begin position="12"/>
        <end position="25"/>
    </location>
</feature>
<accession>A0A7J8EJV5</accession>
<feature type="compositionally biased region" description="Low complexity" evidence="1">
    <location>
        <begin position="228"/>
        <end position="240"/>
    </location>
</feature>
<evidence type="ECO:0008006" key="4">
    <source>
        <dbReference type="Google" id="ProtNLM"/>
    </source>
</evidence>
<proteinExistence type="predicted"/>
<comment type="caution">
    <text evidence="2">The sequence shown here is derived from an EMBL/GenBank/DDBJ whole genome shotgun (WGS) entry which is preliminary data.</text>
</comment>
<dbReference type="OrthoDB" id="9482075at2759"/>
<dbReference type="EMBL" id="JACASE010000009">
    <property type="protein sequence ID" value="KAF6435700.1"/>
    <property type="molecule type" value="Genomic_DNA"/>
</dbReference>
<protein>
    <recommendedName>
        <fullName evidence="4">POM121 transmembrane nucleoporin like 12</fullName>
    </recommendedName>
</protein>
<dbReference type="Proteomes" id="UP000593571">
    <property type="component" value="Unassembled WGS sequence"/>
</dbReference>
<evidence type="ECO:0000313" key="2">
    <source>
        <dbReference type="EMBL" id="KAF6435700.1"/>
    </source>
</evidence>
<reference evidence="2 3" key="1">
    <citation type="journal article" date="2020" name="Nature">
        <title>Six reference-quality genomes reveal evolution of bat adaptations.</title>
        <authorList>
            <person name="Jebb D."/>
            <person name="Huang Z."/>
            <person name="Pippel M."/>
            <person name="Hughes G.M."/>
            <person name="Lavrichenko K."/>
            <person name="Devanna P."/>
            <person name="Winkler S."/>
            <person name="Jermiin L.S."/>
            <person name="Skirmuntt E.C."/>
            <person name="Katzourakis A."/>
            <person name="Burkitt-Gray L."/>
            <person name="Ray D.A."/>
            <person name="Sullivan K.A.M."/>
            <person name="Roscito J.G."/>
            <person name="Kirilenko B.M."/>
            <person name="Davalos L.M."/>
            <person name="Corthals A.P."/>
            <person name="Power M.L."/>
            <person name="Jones G."/>
            <person name="Ransome R.D."/>
            <person name="Dechmann D.K.N."/>
            <person name="Locatelli A.G."/>
            <person name="Puechmaille S.J."/>
            <person name="Fedrigo O."/>
            <person name="Jarvis E.D."/>
            <person name="Hiller M."/>
            <person name="Vernes S.C."/>
            <person name="Myers E.W."/>
            <person name="Teeling E.C."/>
        </authorList>
    </citation>
    <scope>NUCLEOTIDE SEQUENCE [LARGE SCALE GENOMIC DNA]</scope>
    <source>
        <strain evidence="2">MRouAeg1</strain>
        <tissue evidence="2">Muscle</tissue>
    </source>
</reference>
<feature type="region of interest" description="Disordered" evidence="1">
    <location>
        <begin position="161"/>
        <end position="263"/>
    </location>
</feature>
<feature type="region of interest" description="Disordered" evidence="1">
    <location>
        <begin position="1"/>
        <end position="31"/>
    </location>
</feature>
<keyword evidence="3" id="KW-1185">Reference proteome</keyword>
<dbReference type="AlphaFoldDB" id="A0A7J8EJV5"/>
<name>A0A7J8EJV5_ROUAE</name>
<organism evidence="2 3">
    <name type="scientific">Rousettus aegyptiacus</name>
    <name type="common">Egyptian fruit bat</name>
    <name type="synonym">Pteropus aegyptiacus</name>
    <dbReference type="NCBI Taxonomy" id="9407"/>
    <lineage>
        <taxon>Eukaryota</taxon>
        <taxon>Metazoa</taxon>
        <taxon>Chordata</taxon>
        <taxon>Craniata</taxon>
        <taxon>Vertebrata</taxon>
        <taxon>Euteleostomi</taxon>
        <taxon>Mammalia</taxon>
        <taxon>Eutheria</taxon>
        <taxon>Laurasiatheria</taxon>
        <taxon>Chiroptera</taxon>
        <taxon>Yinpterochiroptera</taxon>
        <taxon>Pteropodoidea</taxon>
        <taxon>Pteropodidae</taxon>
        <taxon>Rousettinae</taxon>
        <taxon>Rousettus</taxon>
    </lineage>
</organism>
<evidence type="ECO:0000256" key="1">
    <source>
        <dbReference type="SAM" id="MobiDB-lite"/>
    </source>
</evidence>
<evidence type="ECO:0000313" key="3">
    <source>
        <dbReference type="Proteomes" id="UP000593571"/>
    </source>
</evidence>